<sequence>MNCCEARDLLPMFWDLPMNHPQKEAVMRHIESCEECAAEWKVWEESCRLIHTLEEEAPVDQAERVNLNVMNRIYAESPWLLPANDEALPFARRFKRHMKLWVAGFMALFLCSFFVMMNTYDHDSAATPPVSGLLPTAIAGAESSSSSEVSIELPMKTRGLIDPLVVNMGPAHPGYWMILSLIGMIIALVSWRWIYRLKH</sequence>
<proteinExistence type="predicted"/>
<evidence type="ECO:0000313" key="2">
    <source>
        <dbReference type="EMBL" id="MBP1935777.1"/>
    </source>
</evidence>
<keyword evidence="3" id="KW-1185">Reference proteome</keyword>
<keyword evidence="1" id="KW-0812">Transmembrane</keyword>
<dbReference type="Proteomes" id="UP001519273">
    <property type="component" value="Unassembled WGS sequence"/>
</dbReference>
<keyword evidence="1" id="KW-0472">Membrane</keyword>
<dbReference type="RefSeq" id="WP_209845321.1">
    <property type="nucleotide sequence ID" value="NZ_CBCRVE010000001.1"/>
</dbReference>
<protein>
    <recommendedName>
        <fullName evidence="4">Zf-HC2 domain-containing protein</fullName>
    </recommendedName>
</protein>
<evidence type="ECO:0008006" key="4">
    <source>
        <dbReference type="Google" id="ProtNLM"/>
    </source>
</evidence>
<name>A0ABS4GZS4_9BACL</name>
<keyword evidence="1" id="KW-1133">Transmembrane helix</keyword>
<feature type="transmembrane region" description="Helical" evidence="1">
    <location>
        <begin position="174"/>
        <end position="195"/>
    </location>
</feature>
<dbReference type="EMBL" id="JAGGKP010000001">
    <property type="protein sequence ID" value="MBP1935777.1"/>
    <property type="molecule type" value="Genomic_DNA"/>
</dbReference>
<evidence type="ECO:0000256" key="1">
    <source>
        <dbReference type="SAM" id="Phobius"/>
    </source>
</evidence>
<feature type="transmembrane region" description="Helical" evidence="1">
    <location>
        <begin position="100"/>
        <end position="120"/>
    </location>
</feature>
<comment type="caution">
    <text evidence="2">The sequence shown here is derived from an EMBL/GenBank/DDBJ whole genome shotgun (WGS) entry which is preliminary data.</text>
</comment>
<evidence type="ECO:0000313" key="3">
    <source>
        <dbReference type="Proteomes" id="UP001519273"/>
    </source>
</evidence>
<organism evidence="2 3">
    <name type="scientific">Paenibacillus sediminis</name>
    <dbReference type="NCBI Taxonomy" id="664909"/>
    <lineage>
        <taxon>Bacteria</taxon>
        <taxon>Bacillati</taxon>
        <taxon>Bacillota</taxon>
        <taxon>Bacilli</taxon>
        <taxon>Bacillales</taxon>
        <taxon>Paenibacillaceae</taxon>
        <taxon>Paenibacillus</taxon>
    </lineage>
</organism>
<gene>
    <name evidence="2" type="ORF">J2Z20_000638</name>
</gene>
<reference evidence="2 3" key="1">
    <citation type="submission" date="2021-03" db="EMBL/GenBank/DDBJ databases">
        <title>Genomic Encyclopedia of Type Strains, Phase IV (KMG-IV): sequencing the most valuable type-strain genomes for metagenomic binning, comparative biology and taxonomic classification.</title>
        <authorList>
            <person name="Goeker M."/>
        </authorList>
    </citation>
    <scope>NUCLEOTIDE SEQUENCE [LARGE SCALE GENOMIC DNA]</scope>
    <source>
        <strain evidence="2 3">DSM 23491</strain>
    </source>
</reference>
<accession>A0ABS4GZS4</accession>